<dbReference type="EC" id="2.3.1.286" evidence="4"/>
<dbReference type="GO" id="GO:0046970">
    <property type="term" value="F:histone H4K16 deacetylase activity, NAD-dependent"/>
    <property type="evidence" value="ECO:0000318"/>
    <property type="project" value="GO_Central"/>
</dbReference>
<keyword evidence="13" id="KW-1185">Reference proteome</keyword>
<dbReference type="InterPro" id="IPR003000">
    <property type="entry name" value="Sirtuin"/>
</dbReference>
<dbReference type="InterPro" id="IPR050134">
    <property type="entry name" value="NAD-dep_sirtuin_deacylases"/>
</dbReference>
<keyword evidence="5" id="KW-0808">Transferase</keyword>
<reference evidence="12 13" key="1">
    <citation type="journal article" date="2008" name="Nature">
        <title>The genome of the choanoflagellate Monosiga brevicollis and the origin of metazoans.</title>
        <authorList>
            <consortium name="JGI Sequencing"/>
            <person name="King N."/>
            <person name="Westbrook M.J."/>
            <person name="Young S.L."/>
            <person name="Kuo A."/>
            <person name="Abedin M."/>
            <person name="Chapman J."/>
            <person name="Fairclough S."/>
            <person name="Hellsten U."/>
            <person name="Isogai Y."/>
            <person name="Letunic I."/>
            <person name="Marr M."/>
            <person name="Pincus D."/>
            <person name="Putnam N."/>
            <person name="Rokas A."/>
            <person name="Wright K.J."/>
            <person name="Zuzow R."/>
            <person name="Dirks W."/>
            <person name="Good M."/>
            <person name="Goodstein D."/>
            <person name="Lemons D."/>
            <person name="Li W."/>
            <person name="Lyons J.B."/>
            <person name="Morris A."/>
            <person name="Nichols S."/>
            <person name="Richter D.J."/>
            <person name="Salamov A."/>
            <person name="Bork P."/>
            <person name="Lim W.A."/>
            <person name="Manning G."/>
            <person name="Miller W.T."/>
            <person name="McGinnis W."/>
            <person name="Shapiro H."/>
            <person name="Tjian R."/>
            <person name="Grigoriev I.V."/>
            <person name="Rokhsar D."/>
        </authorList>
    </citation>
    <scope>NUCLEOTIDE SEQUENCE [LARGE SCALE GENOMIC DNA]</scope>
    <source>
        <strain evidence="13">MX1 / ATCC 50154</strain>
    </source>
</reference>
<dbReference type="STRING" id="81824.A9UP70"/>
<dbReference type="GO" id="GO:0031509">
    <property type="term" value="P:subtelomeric heterochromatin formation"/>
    <property type="evidence" value="ECO:0000318"/>
    <property type="project" value="GO_Central"/>
</dbReference>
<proteinExistence type="inferred from homology"/>
<feature type="non-terminal residue" evidence="12">
    <location>
        <position position="246"/>
    </location>
</feature>
<dbReference type="GO" id="GO:0005634">
    <property type="term" value="C:nucleus"/>
    <property type="evidence" value="ECO:0000318"/>
    <property type="project" value="GO_Central"/>
</dbReference>
<keyword evidence="7 10" id="KW-0862">Zinc</keyword>
<dbReference type="KEGG" id="mbr:MONBRDRAFT_1942"/>
<accession>A9UP70</accession>
<dbReference type="FunFam" id="3.30.1600.10:FF:000013">
    <property type="entry name" value="NAD-dependent protein deacetylase sirtuin-1"/>
    <property type="match status" value="1"/>
</dbReference>
<dbReference type="GO" id="GO:0000781">
    <property type="term" value="C:chromosome, telomeric region"/>
    <property type="evidence" value="ECO:0007669"/>
    <property type="project" value="GOC"/>
</dbReference>
<name>A9UP70_MONBE</name>
<dbReference type="PROSITE" id="PS50305">
    <property type="entry name" value="SIRTUIN"/>
    <property type="match status" value="1"/>
</dbReference>
<dbReference type="PANTHER" id="PTHR11085">
    <property type="entry name" value="NAD-DEPENDENT PROTEIN DEACYLASE SIRTUIN-5, MITOCHONDRIAL-RELATED"/>
    <property type="match status" value="1"/>
</dbReference>
<dbReference type="GO" id="GO:0006974">
    <property type="term" value="P:DNA damage response"/>
    <property type="evidence" value="ECO:0000318"/>
    <property type="project" value="GO_Central"/>
</dbReference>
<feature type="binding site" evidence="10">
    <location>
        <position position="129"/>
    </location>
    <ligand>
        <name>Zn(2+)</name>
        <dbReference type="ChEBI" id="CHEBI:29105"/>
    </ligand>
</feature>
<dbReference type="GO" id="GO:0046969">
    <property type="term" value="F:histone H3K9 deacetylase activity, NAD-dependent"/>
    <property type="evidence" value="ECO:0000318"/>
    <property type="project" value="GO_Central"/>
</dbReference>
<dbReference type="OMA" id="YCQVPDC"/>
<evidence type="ECO:0000313" key="12">
    <source>
        <dbReference type="EMBL" id="EDQ92368.1"/>
    </source>
</evidence>
<feature type="binding site" evidence="10">
    <location>
        <position position="158"/>
    </location>
    <ligand>
        <name>Zn(2+)</name>
        <dbReference type="ChEBI" id="CHEBI:29105"/>
    </ligand>
</feature>
<keyword evidence="8" id="KW-0520">NAD</keyword>
<dbReference type="EMBL" id="CH991543">
    <property type="protein sequence ID" value="EDQ92368.1"/>
    <property type="molecule type" value="Genomic_DNA"/>
</dbReference>
<dbReference type="InterPro" id="IPR029035">
    <property type="entry name" value="DHS-like_NAD/FAD-binding_dom"/>
</dbReference>
<evidence type="ECO:0000256" key="8">
    <source>
        <dbReference type="ARBA" id="ARBA00023027"/>
    </source>
</evidence>
<evidence type="ECO:0000256" key="9">
    <source>
        <dbReference type="ARBA" id="ARBA00023242"/>
    </source>
</evidence>
<evidence type="ECO:0000256" key="6">
    <source>
        <dbReference type="ARBA" id="ARBA00022723"/>
    </source>
</evidence>
<dbReference type="eggNOG" id="KOG2684">
    <property type="taxonomic scope" value="Eukaryota"/>
</dbReference>
<feature type="binding site" evidence="10">
    <location>
        <position position="132"/>
    </location>
    <ligand>
        <name>Zn(2+)</name>
        <dbReference type="ChEBI" id="CHEBI:29105"/>
    </ligand>
</feature>
<evidence type="ECO:0000256" key="7">
    <source>
        <dbReference type="ARBA" id="ARBA00022833"/>
    </source>
</evidence>
<dbReference type="GeneID" id="5888032"/>
<dbReference type="GO" id="GO:0003714">
    <property type="term" value="F:transcription corepressor activity"/>
    <property type="evidence" value="ECO:0000318"/>
    <property type="project" value="GO_Central"/>
</dbReference>
<evidence type="ECO:0000256" key="5">
    <source>
        <dbReference type="ARBA" id="ARBA00022679"/>
    </source>
</evidence>
<dbReference type="GO" id="GO:0046872">
    <property type="term" value="F:metal ion binding"/>
    <property type="evidence" value="ECO:0007669"/>
    <property type="project" value="UniProtKB-KW"/>
</dbReference>
<organism evidence="12 13">
    <name type="scientific">Monosiga brevicollis</name>
    <name type="common">Choanoflagellate</name>
    <dbReference type="NCBI Taxonomy" id="81824"/>
    <lineage>
        <taxon>Eukaryota</taxon>
        <taxon>Choanoflagellata</taxon>
        <taxon>Craspedida</taxon>
        <taxon>Salpingoecidae</taxon>
        <taxon>Monosiga</taxon>
    </lineage>
</organism>
<protein>
    <recommendedName>
        <fullName evidence="4">protein acetyllysine N-acetyltransferase</fullName>
        <ecNumber evidence="4">2.3.1.286</ecNumber>
    </recommendedName>
</protein>
<evidence type="ECO:0000259" key="11">
    <source>
        <dbReference type="PROSITE" id="PS50305"/>
    </source>
</evidence>
<feature type="non-terminal residue" evidence="12">
    <location>
        <position position="1"/>
    </location>
</feature>
<dbReference type="PANTHER" id="PTHR11085:SF9">
    <property type="entry name" value="NAD-DEPENDENT PROTEIN DEACETYLASE SIRTUIN-1"/>
    <property type="match status" value="1"/>
</dbReference>
<dbReference type="GO" id="GO:0033553">
    <property type="term" value="C:rDNA heterochromatin"/>
    <property type="evidence" value="ECO:0000318"/>
    <property type="project" value="GO_Central"/>
</dbReference>
<dbReference type="Proteomes" id="UP000001357">
    <property type="component" value="Unassembled WGS sequence"/>
</dbReference>
<gene>
    <name evidence="12" type="ORF">MONBRDRAFT_1942</name>
</gene>
<keyword evidence="9" id="KW-0539">Nucleus</keyword>
<dbReference type="AlphaFoldDB" id="A9UP70"/>
<dbReference type="GO" id="GO:0070403">
    <property type="term" value="F:NAD+ binding"/>
    <property type="evidence" value="ECO:0007669"/>
    <property type="project" value="InterPro"/>
</dbReference>
<evidence type="ECO:0000256" key="2">
    <source>
        <dbReference type="ARBA" id="ARBA00004123"/>
    </source>
</evidence>
<dbReference type="Pfam" id="PF02146">
    <property type="entry name" value="SIR2"/>
    <property type="match status" value="1"/>
</dbReference>
<dbReference type="InterPro" id="IPR026591">
    <property type="entry name" value="Sirtuin_cat_small_dom_sf"/>
</dbReference>
<keyword evidence="6 10" id="KW-0479">Metal-binding</keyword>
<evidence type="ECO:0000256" key="1">
    <source>
        <dbReference type="ARBA" id="ARBA00001947"/>
    </source>
</evidence>
<feature type="active site" description="Proton acceptor" evidence="10">
    <location>
        <position position="121"/>
    </location>
</feature>
<comment type="similarity">
    <text evidence="3">Belongs to the sirtuin family. Class I subfamily.</text>
</comment>
<sequence>FDKVVAAIRQARNIIMVTGAGISTSCGIPDFRSPDGLYARLKVDYPSLPQPEAMFDMRYFLQNPRPFFDFAKEIWPGLFQPSPSHKFVKALETRGQLRRDYTQNIDTLEQVAGISNIVQCHGSFNTASCILCKHQVTKEAIRDQVFAGQIPLCPNHICSDTLLHHRVPVLKPDITFFREDLPQTFYEHLESDLDVCDLVIVMGSSLQVQPVSRIPDVVDDSVPQILINREPLRHAEFSAELLGSCD</sequence>
<dbReference type="SUPFAM" id="SSF52467">
    <property type="entry name" value="DHS-like NAD/FAD-binding domain"/>
    <property type="match status" value="1"/>
</dbReference>
<dbReference type="InParanoid" id="A9UP70"/>
<dbReference type="GO" id="GO:0032041">
    <property type="term" value="F:histone H3K14 deacetylase activity, NAD-dependent"/>
    <property type="evidence" value="ECO:0000318"/>
    <property type="project" value="GO_Central"/>
</dbReference>
<evidence type="ECO:0000313" key="13">
    <source>
        <dbReference type="Proteomes" id="UP000001357"/>
    </source>
</evidence>
<evidence type="ECO:0000256" key="3">
    <source>
        <dbReference type="ARBA" id="ARBA00006924"/>
    </source>
</evidence>
<evidence type="ECO:0000256" key="10">
    <source>
        <dbReference type="PROSITE-ProRule" id="PRU00236"/>
    </source>
</evidence>
<feature type="domain" description="Deacetylase sirtuin-type" evidence="11">
    <location>
        <begin position="1"/>
        <end position="246"/>
    </location>
</feature>
<dbReference type="RefSeq" id="XP_001742130.1">
    <property type="nucleotide sequence ID" value="XM_001742078.1"/>
</dbReference>
<dbReference type="GO" id="GO:0005637">
    <property type="term" value="C:nuclear inner membrane"/>
    <property type="evidence" value="ECO:0000318"/>
    <property type="project" value="GO_Central"/>
</dbReference>
<dbReference type="GO" id="GO:0005654">
    <property type="term" value="C:nucleoplasm"/>
    <property type="evidence" value="ECO:0000318"/>
    <property type="project" value="GO_Central"/>
</dbReference>
<dbReference type="Gene3D" id="3.30.1600.10">
    <property type="entry name" value="SIR2/SIRT2 'Small Domain"/>
    <property type="match status" value="1"/>
</dbReference>
<dbReference type="GO" id="GO:0045892">
    <property type="term" value="P:negative regulation of DNA-templated transcription"/>
    <property type="evidence" value="ECO:0000318"/>
    <property type="project" value="GO_Central"/>
</dbReference>
<dbReference type="InterPro" id="IPR026590">
    <property type="entry name" value="Ssirtuin_cat_dom"/>
</dbReference>
<comment type="cofactor">
    <cofactor evidence="1">
        <name>Zn(2+)</name>
        <dbReference type="ChEBI" id="CHEBI:29105"/>
    </cofactor>
</comment>
<comment type="subcellular location">
    <subcellularLocation>
        <location evidence="2">Nucleus</location>
    </subcellularLocation>
</comment>
<feature type="binding site" evidence="10">
    <location>
        <position position="153"/>
    </location>
    <ligand>
        <name>Zn(2+)</name>
        <dbReference type="ChEBI" id="CHEBI:29105"/>
    </ligand>
</feature>
<evidence type="ECO:0000256" key="4">
    <source>
        <dbReference type="ARBA" id="ARBA00012928"/>
    </source>
</evidence>
<dbReference type="Gene3D" id="3.40.50.1220">
    <property type="entry name" value="TPP-binding domain"/>
    <property type="match status" value="1"/>
</dbReference>